<evidence type="ECO:0000313" key="1">
    <source>
        <dbReference type="EnsemblMetazoa" id="AATE016175-PA.1"/>
    </source>
</evidence>
<accession>A0A182JDS4</accession>
<proteinExistence type="predicted"/>
<name>A0A182JDS4_ANOAO</name>
<sequence length="498" mass="55370">MYAFVVSVALACMVQVAHSSPDFGIKGTVEGTEKVQRWALVAKTNLLRVDDYVMPDQKSDINKLIDAAVILTAIGQQVNTLGPALIDSITTVTEDDTGDIQSTYALITYARQMFEEYIGNTLQVQIQSIEALLGPYVKDQLVDDFYHISARIDKLKDTLATLQSAVEDAQNAAGGGIVSDALVKQFIDEDLVAQLARHLALLAHRVPVLIYTLKSSLMNIQQADDYLYGLMQDTSRVLDEIDETKKDFYEKTIAYSELVETAMNELIAEYADSFISASETATTLDNADLTSAIGTLSTVQSTDLAATLQQYMQLYTNKVRELSELLPIETNFFFETNQHPAGVLVDVLIANGPWSRFCFWKYSSVLYNLLLVSNYASECYDREYDRLHTLQQALLIEIELIEYDLEIIDPYSMSCTSLPSQAPDRIAECAEALGSYFLAISTAYDTKLTRFVKLAEIELLASKQRLSVCWSTRMQQSFLAFQDIVADIVACGESGPLA</sequence>
<dbReference type="VEuPathDB" id="VectorBase:AATE016175"/>
<protein>
    <submittedName>
        <fullName evidence="1">Uncharacterized protein</fullName>
    </submittedName>
</protein>
<organism evidence="1">
    <name type="scientific">Anopheles atroparvus</name>
    <name type="common">European mosquito</name>
    <dbReference type="NCBI Taxonomy" id="41427"/>
    <lineage>
        <taxon>Eukaryota</taxon>
        <taxon>Metazoa</taxon>
        <taxon>Ecdysozoa</taxon>
        <taxon>Arthropoda</taxon>
        <taxon>Hexapoda</taxon>
        <taxon>Insecta</taxon>
        <taxon>Pterygota</taxon>
        <taxon>Neoptera</taxon>
        <taxon>Endopterygota</taxon>
        <taxon>Diptera</taxon>
        <taxon>Nematocera</taxon>
        <taxon>Culicoidea</taxon>
        <taxon>Culicidae</taxon>
        <taxon>Anophelinae</taxon>
        <taxon>Anopheles</taxon>
    </lineage>
</organism>
<dbReference type="AlphaFoldDB" id="A0A182JDS4"/>
<reference evidence="1" key="1">
    <citation type="submission" date="2022-08" db="UniProtKB">
        <authorList>
            <consortium name="EnsemblMetazoa"/>
        </authorList>
    </citation>
    <scope>IDENTIFICATION</scope>
    <source>
        <strain evidence="1">EBRO</strain>
    </source>
</reference>
<dbReference type="EnsemblMetazoa" id="AATE016175-RA">
    <property type="protein sequence ID" value="AATE016175-PA.1"/>
    <property type="gene ID" value="AATE016175"/>
</dbReference>